<dbReference type="PANTHER" id="PTHR42643">
    <property type="entry name" value="IONOTROPIC RECEPTOR 20A-RELATED"/>
    <property type="match status" value="1"/>
</dbReference>
<keyword evidence="8" id="KW-0325">Glycoprotein</keyword>
<dbReference type="GO" id="GO:0015276">
    <property type="term" value="F:ligand-gated monoatomic ion channel activity"/>
    <property type="evidence" value="ECO:0007669"/>
    <property type="project" value="InterPro"/>
</dbReference>
<sequence length="365" mass="40523">MSGVPMVLDIKRRMATDSSVWLYMDERVLAYKQPVPEADLAGFLKPYTTMMWCMIILALLAVYAALWLTQLFEVQLLPHTPDSFQVEATAGQLVKRESGTAKNSVGRGRRGEDVVWTSCLWSLTAPLAQSSSWWPRGVSVRVVAGVWLLMALVFSSIYRSNLKAMLILPRVSLPFTNMEELLHTSIPCYVPQATVLHGLVLAAEPGSQLYRLRQQMIAHRNVRKARQDTLRGKHAAFSTRLAILSILHDTFAQTRSCPLYMASADVFGGTSYQLAFPKGSTLTHKLNKLLTRLQEAGILKHLYLQGIRHASGCLRSMSATNALSSTTLRPLELGDFYGVFSVYGGGMFLAGLTLLLELSIGSYRH</sequence>
<evidence type="ECO:0000256" key="8">
    <source>
        <dbReference type="ARBA" id="ARBA00023180"/>
    </source>
</evidence>
<evidence type="ECO:0000259" key="10">
    <source>
        <dbReference type="Pfam" id="PF00060"/>
    </source>
</evidence>
<dbReference type="SUPFAM" id="SSF53850">
    <property type="entry name" value="Periplasmic binding protein-like II"/>
    <property type="match status" value="1"/>
</dbReference>
<reference evidence="11" key="1">
    <citation type="journal article" date="2021" name="Sci. Adv.">
        <title>The American lobster genome reveals insights on longevity, neural, and immune adaptations.</title>
        <authorList>
            <person name="Polinski J.M."/>
            <person name="Zimin A.V."/>
            <person name="Clark K.F."/>
            <person name="Kohn A.B."/>
            <person name="Sadowski N."/>
            <person name="Timp W."/>
            <person name="Ptitsyn A."/>
            <person name="Khanna P."/>
            <person name="Romanova D.Y."/>
            <person name="Williams P."/>
            <person name="Greenwood S.J."/>
            <person name="Moroz L.L."/>
            <person name="Walt D.R."/>
            <person name="Bodnar A.G."/>
        </authorList>
    </citation>
    <scope>NUCLEOTIDE SEQUENCE</scope>
    <source>
        <strain evidence="11">GMGI-L3</strain>
    </source>
</reference>
<comment type="subcellular location">
    <subcellularLocation>
        <location evidence="1">Cell membrane</location>
        <topology evidence="1">Multi-pass membrane protein</topology>
    </subcellularLocation>
</comment>
<dbReference type="Proteomes" id="UP000747542">
    <property type="component" value="Unassembled WGS sequence"/>
</dbReference>
<proteinExistence type="inferred from homology"/>
<evidence type="ECO:0000256" key="9">
    <source>
        <dbReference type="SAM" id="Phobius"/>
    </source>
</evidence>
<evidence type="ECO:0000313" key="11">
    <source>
        <dbReference type="EMBL" id="KAG7169007.1"/>
    </source>
</evidence>
<dbReference type="GO" id="GO:0050906">
    <property type="term" value="P:detection of stimulus involved in sensory perception"/>
    <property type="evidence" value="ECO:0007669"/>
    <property type="project" value="UniProtKB-ARBA"/>
</dbReference>
<dbReference type="EMBL" id="JAHLQT010018664">
    <property type="protein sequence ID" value="KAG7169007.1"/>
    <property type="molecule type" value="Genomic_DNA"/>
</dbReference>
<keyword evidence="12" id="KW-1185">Reference proteome</keyword>
<evidence type="ECO:0000256" key="3">
    <source>
        <dbReference type="ARBA" id="ARBA00022475"/>
    </source>
</evidence>
<keyword evidence="3" id="KW-1003">Cell membrane</keyword>
<evidence type="ECO:0000256" key="2">
    <source>
        <dbReference type="ARBA" id="ARBA00008685"/>
    </source>
</evidence>
<organism evidence="11 12">
    <name type="scientific">Homarus americanus</name>
    <name type="common">American lobster</name>
    <dbReference type="NCBI Taxonomy" id="6706"/>
    <lineage>
        <taxon>Eukaryota</taxon>
        <taxon>Metazoa</taxon>
        <taxon>Ecdysozoa</taxon>
        <taxon>Arthropoda</taxon>
        <taxon>Crustacea</taxon>
        <taxon>Multicrustacea</taxon>
        <taxon>Malacostraca</taxon>
        <taxon>Eumalacostraca</taxon>
        <taxon>Eucarida</taxon>
        <taxon>Decapoda</taxon>
        <taxon>Pleocyemata</taxon>
        <taxon>Astacidea</taxon>
        <taxon>Nephropoidea</taxon>
        <taxon>Nephropidae</taxon>
        <taxon>Homarus</taxon>
    </lineage>
</organism>
<gene>
    <name evidence="11" type="primary">Gria1-L8</name>
    <name evidence="11" type="ORF">Hamer_G011700</name>
</gene>
<feature type="transmembrane region" description="Helical" evidence="9">
    <location>
        <begin position="49"/>
        <end position="68"/>
    </location>
</feature>
<comment type="similarity">
    <text evidence="2">Belongs to the glutamate-gated ion channel (TC 1.A.10.1) family.</text>
</comment>
<keyword evidence="6 9" id="KW-0472">Membrane</keyword>
<comment type="caution">
    <text evidence="11">The sequence shown here is derived from an EMBL/GenBank/DDBJ whole genome shotgun (WGS) entry which is preliminary data.</text>
</comment>
<accession>A0A8J5K255</accession>
<feature type="transmembrane region" description="Helical" evidence="9">
    <location>
        <begin position="138"/>
        <end position="158"/>
    </location>
</feature>
<keyword evidence="5 9" id="KW-1133">Transmembrane helix</keyword>
<evidence type="ECO:0000313" key="12">
    <source>
        <dbReference type="Proteomes" id="UP000747542"/>
    </source>
</evidence>
<keyword evidence="7 11" id="KW-0675">Receptor</keyword>
<dbReference type="Pfam" id="PF00060">
    <property type="entry name" value="Lig_chan"/>
    <property type="match status" value="1"/>
</dbReference>
<evidence type="ECO:0000256" key="1">
    <source>
        <dbReference type="ARBA" id="ARBA00004651"/>
    </source>
</evidence>
<dbReference type="InterPro" id="IPR052192">
    <property type="entry name" value="Insect_Ionotropic_Sensory_Rcpt"/>
</dbReference>
<protein>
    <submittedName>
        <fullName evidence="11">Glutamate receptor 1-like 8</fullName>
    </submittedName>
</protein>
<feature type="transmembrane region" description="Helical" evidence="9">
    <location>
        <begin position="336"/>
        <end position="356"/>
    </location>
</feature>
<evidence type="ECO:0000256" key="5">
    <source>
        <dbReference type="ARBA" id="ARBA00022989"/>
    </source>
</evidence>
<dbReference type="PANTHER" id="PTHR42643:SF30">
    <property type="entry name" value="IONOTROPIC RECEPTOR 40A-RELATED"/>
    <property type="match status" value="1"/>
</dbReference>
<dbReference type="GO" id="GO:0005886">
    <property type="term" value="C:plasma membrane"/>
    <property type="evidence" value="ECO:0007669"/>
    <property type="project" value="UniProtKB-SubCell"/>
</dbReference>
<dbReference type="InterPro" id="IPR001320">
    <property type="entry name" value="Iontro_rcpt_C"/>
</dbReference>
<evidence type="ECO:0000256" key="6">
    <source>
        <dbReference type="ARBA" id="ARBA00023136"/>
    </source>
</evidence>
<feature type="domain" description="Ionotropic glutamate receptor C-terminal" evidence="10">
    <location>
        <begin position="50"/>
        <end position="347"/>
    </location>
</feature>
<dbReference type="Gene3D" id="1.10.287.70">
    <property type="match status" value="1"/>
</dbReference>
<evidence type="ECO:0000256" key="7">
    <source>
        <dbReference type="ARBA" id="ARBA00023170"/>
    </source>
</evidence>
<dbReference type="AlphaFoldDB" id="A0A8J5K255"/>
<keyword evidence="4 9" id="KW-0812">Transmembrane</keyword>
<name>A0A8J5K255_HOMAM</name>
<evidence type="ECO:0000256" key="4">
    <source>
        <dbReference type="ARBA" id="ARBA00022692"/>
    </source>
</evidence>